<dbReference type="Proteomes" id="UP000440578">
    <property type="component" value="Unassembled WGS sequence"/>
</dbReference>
<evidence type="ECO:0000313" key="2">
    <source>
        <dbReference type="Proteomes" id="UP000440578"/>
    </source>
</evidence>
<organism evidence="1 2">
    <name type="scientific">Amphibalanus amphitrite</name>
    <name type="common">Striped barnacle</name>
    <name type="synonym">Balanus amphitrite</name>
    <dbReference type="NCBI Taxonomy" id="1232801"/>
    <lineage>
        <taxon>Eukaryota</taxon>
        <taxon>Metazoa</taxon>
        <taxon>Ecdysozoa</taxon>
        <taxon>Arthropoda</taxon>
        <taxon>Crustacea</taxon>
        <taxon>Multicrustacea</taxon>
        <taxon>Cirripedia</taxon>
        <taxon>Thoracica</taxon>
        <taxon>Thoracicalcarea</taxon>
        <taxon>Balanomorpha</taxon>
        <taxon>Balanoidea</taxon>
        <taxon>Balanidae</taxon>
        <taxon>Amphibalaninae</taxon>
        <taxon>Amphibalanus</taxon>
    </lineage>
</organism>
<reference evidence="1 2" key="1">
    <citation type="submission" date="2019-07" db="EMBL/GenBank/DDBJ databases">
        <title>Draft genome assembly of a fouling barnacle, Amphibalanus amphitrite (Darwin, 1854): The first reference genome for Thecostraca.</title>
        <authorList>
            <person name="Kim W."/>
        </authorList>
    </citation>
    <scope>NUCLEOTIDE SEQUENCE [LARGE SCALE GENOMIC DNA]</scope>
    <source>
        <strain evidence="1">SNU_AA5</strain>
        <tissue evidence="1">Soma without cirri and trophi</tissue>
    </source>
</reference>
<dbReference type="EMBL" id="VIIS01000304">
    <property type="protein sequence ID" value="KAF0310520.1"/>
    <property type="molecule type" value="Genomic_DNA"/>
</dbReference>
<sequence>MCVCVCCLITTDGDATAGDMSAARELWSVWRSATDPRRRLTYDRVIGLFHAMDLYPSKSQSKAVIP</sequence>
<proteinExistence type="predicted"/>
<name>A0A6A4X345_AMPAM</name>
<dbReference type="OrthoDB" id="6493944at2759"/>
<gene>
    <name evidence="1" type="ORF">FJT64_018476</name>
</gene>
<keyword evidence="2" id="KW-1185">Reference proteome</keyword>
<evidence type="ECO:0000313" key="1">
    <source>
        <dbReference type="EMBL" id="KAF0310520.1"/>
    </source>
</evidence>
<protein>
    <submittedName>
        <fullName evidence="1">Uncharacterized protein</fullName>
    </submittedName>
</protein>
<accession>A0A6A4X345</accession>
<comment type="caution">
    <text evidence="1">The sequence shown here is derived from an EMBL/GenBank/DDBJ whole genome shotgun (WGS) entry which is preliminary data.</text>
</comment>
<dbReference type="AlphaFoldDB" id="A0A6A4X345"/>